<protein>
    <submittedName>
        <fullName evidence="5">GntR family transcriptional regulator</fullName>
    </submittedName>
</protein>
<dbReference type="InterPro" id="IPR036388">
    <property type="entry name" value="WH-like_DNA-bd_sf"/>
</dbReference>
<dbReference type="GO" id="GO:0003700">
    <property type="term" value="F:DNA-binding transcription factor activity"/>
    <property type="evidence" value="ECO:0007669"/>
    <property type="project" value="InterPro"/>
</dbReference>
<keyword evidence="6" id="KW-1185">Reference proteome</keyword>
<dbReference type="SMART" id="SM00345">
    <property type="entry name" value="HTH_GNTR"/>
    <property type="match status" value="1"/>
</dbReference>
<dbReference type="AlphaFoldDB" id="A0A4R9AI23"/>
<dbReference type="Gene3D" id="1.10.10.10">
    <property type="entry name" value="Winged helix-like DNA-binding domain superfamily/Winged helix DNA-binding domain"/>
    <property type="match status" value="1"/>
</dbReference>
<keyword evidence="2" id="KW-0238">DNA-binding</keyword>
<sequence length="218" mass="25047">MNDGKKNIAAGARIADQLRVLILNGELAPGERIGQEMLARKFGSSRIPVREGLKLLAAEGLVSIVPNSGAWVSKLDAFEFDQIYKLRERVESFAVRESVDGLSDEQIDRLEALAEEIAAAKDVESFLRLDREFHLLTYAGANFTLMHELVERFWNSTQHYRRAFAEAFLVERKWVTDAEHRLIVESIRRRDRDTAGNLVQGHIRRTRLDLRERKDIFQ</sequence>
<dbReference type="SUPFAM" id="SSF48008">
    <property type="entry name" value="GntR ligand-binding domain-like"/>
    <property type="match status" value="1"/>
</dbReference>
<proteinExistence type="predicted"/>
<dbReference type="Proteomes" id="UP000298170">
    <property type="component" value="Unassembled WGS sequence"/>
</dbReference>
<evidence type="ECO:0000256" key="1">
    <source>
        <dbReference type="ARBA" id="ARBA00023015"/>
    </source>
</evidence>
<dbReference type="PANTHER" id="PTHR43537">
    <property type="entry name" value="TRANSCRIPTIONAL REGULATOR, GNTR FAMILY"/>
    <property type="match status" value="1"/>
</dbReference>
<gene>
    <name evidence="5" type="ORF">E3T39_01080</name>
</gene>
<dbReference type="EMBL" id="SOHJ01000002">
    <property type="protein sequence ID" value="TFD62573.1"/>
    <property type="molecule type" value="Genomic_DNA"/>
</dbReference>
<reference evidence="5 6" key="1">
    <citation type="submission" date="2019-03" db="EMBL/GenBank/DDBJ databases">
        <title>Genomics of glacier-inhabiting Cryobacterium strains.</title>
        <authorList>
            <person name="Liu Q."/>
            <person name="Xin Y.-H."/>
        </authorList>
    </citation>
    <scope>NUCLEOTIDE SEQUENCE [LARGE SCALE GENOMIC DNA]</scope>
    <source>
        <strain evidence="5 6">Sr39</strain>
    </source>
</reference>
<comment type="caution">
    <text evidence="5">The sequence shown here is derived from an EMBL/GenBank/DDBJ whole genome shotgun (WGS) entry which is preliminary data.</text>
</comment>
<feature type="domain" description="HTH gntR-type" evidence="4">
    <location>
        <begin position="8"/>
        <end position="75"/>
    </location>
</feature>
<accession>A0A4R9AI23</accession>
<dbReference type="SMART" id="SM00895">
    <property type="entry name" value="FCD"/>
    <property type="match status" value="1"/>
</dbReference>
<dbReference type="SUPFAM" id="SSF46785">
    <property type="entry name" value="Winged helix' DNA-binding domain"/>
    <property type="match status" value="1"/>
</dbReference>
<name>A0A4R9AI23_9MICO</name>
<dbReference type="InterPro" id="IPR008920">
    <property type="entry name" value="TF_FadR/GntR_C"/>
</dbReference>
<dbReference type="GO" id="GO:0003677">
    <property type="term" value="F:DNA binding"/>
    <property type="evidence" value="ECO:0007669"/>
    <property type="project" value="UniProtKB-KW"/>
</dbReference>
<dbReference type="InterPro" id="IPR011711">
    <property type="entry name" value="GntR_C"/>
</dbReference>
<dbReference type="PROSITE" id="PS50949">
    <property type="entry name" value="HTH_GNTR"/>
    <property type="match status" value="1"/>
</dbReference>
<keyword evidence="1" id="KW-0805">Transcription regulation</keyword>
<organism evidence="5 6">
    <name type="scientific">Cryobacterium suzukii</name>
    <dbReference type="NCBI Taxonomy" id="1259198"/>
    <lineage>
        <taxon>Bacteria</taxon>
        <taxon>Bacillati</taxon>
        <taxon>Actinomycetota</taxon>
        <taxon>Actinomycetes</taxon>
        <taxon>Micrococcales</taxon>
        <taxon>Microbacteriaceae</taxon>
        <taxon>Cryobacterium</taxon>
    </lineage>
</organism>
<evidence type="ECO:0000256" key="2">
    <source>
        <dbReference type="ARBA" id="ARBA00023125"/>
    </source>
</evidence>
<dbReference type="Pfam" id="PF07729">
    <property type="entry name" value="FCD"/>
    <property type="match status" value="1"/>
</dbReference>
<evidence type="ECO:0000256" key="3">
    <source>
        <dbReference type="ARBA" id="ARBA00023163"/>
    </source>
</evidence>
<keyword evidence="3" id="KW-0804">Transcription</keyword>
<dbReference type="InterPro" id="IPR000524">
    <property type="entry name" value="Tscrpt_reg_HTH_GntR"/>
</dbReference>
<dbReference type="Pfam" id="PF00392">
    <property type="entry name" value="GntR"/>
    <property type="match status" value="1"/>
</dbReference>
<dbReference type="OrthoDB" id="9816161at2"/>
<dbReference type="InterPro" id="IPR036390">
    <property type="entry name" value="WH_DNA-bd_sf"/>
</dbReference>
<evidence type="ECO:0000313" key="6">
    <source>
        <dbReference type="Proteomes" id="UP000298170"/>
    </source>
</evidence>
<evidence type="ECO:0000313" key="5">
    <source>
        <dbReference type="EMBL" id="TFD62573.1"/>
    </source>
</evidence>
<evidence type="ECO:0000259" key="4">
    <source>
        <dbReference type="PROSITE" id="PS50949"/>
    </source>
</evidence>
<dbReference type="PANTHER" id="PTHR43537:SF5">
    <property type="entry name" value="UXU OPERON TRANSCRIPTIONAL REGULATOR"/>
    <property type="match status" value="1"/>
</dbReference>
<dbReference type="Gene3D" id="1.20.120.530">
    <property type="entry name" value="GntR ligand-binding domain-like"/>
    <property type="match status" value="1"/>
</dbReference>
<dbReference type="CDD" id="cd07377">
    <property type="entry name" value="WHTH_GntR"/>
    <property type="match status" value="1"/>
</dbReference>
<dbReference type="RefSeq" id="WP_134512928.1">
    <property type="nucleotide sequence ID" value="NZ_SOHJ01000002.1"/>
</dbReference>